<dbReference type="InterPro" id="IPR001173">
    <property type="entry name" value="Glyco_trans_2-like"/>
</dbReference>
<accession>A0A1V2H4N7</accession>
<dbReference type="PANTHER" id="PTHR43398">
    <property type="entry name" value="DOLICHOL-PHOSPHATE MANNOSYLTRANSFERASE SUBUNIT 1"/>
    <property type="match status" value="1"/>
</dbReference>
<dbReference type="OrthoDB" id="9811222at2"/>
<feature type="transmembrane region" description="Helical" evidence="8">
    <location>
        <begin position="339"/>
        <end position="364"/>
    </location>
</feature>
<evidence type="ECO:0000256" key="1">
    <source>
        <dbReference type="ARBA" id="ARBA00004141"/>
    </source>
</evidence>
<dbReference type="GO" id="GO:0000271">
    <property type="term" value="P:polysaccharide biosynthetic process"/>
    <property type="evidence" value="ECO:0007669"/>
    <property type="project" value="InterPro"/>
</dbReference>
<comment type="similarity">
    <text evidence="2">Belongs to the glycosyltransferase 2 family.</text>
</comment>
<keyword evidence="5 8" id="KW-0812">Transmembrane</keyword>
<proteinExistence type="inferred from homology"/>
<protein>
    <submittedName>
        <fullName evidence="11">Dolichol monophosphate mannose synthase</fullName>
    </submittedName>
</protein>
<evidence type="ECO:0000256" key="4">
    <source>
        <dbReference type="ARBA" id="ARBA00022679"/>
    </source>
</evidence>
<dbReference type="InterPro" id="IPR039528">
    <property type="entry name" value="DPM1-like"/>
</dbReference>
<dbReference type="CDD" id="cd06442">
    <property type="entry name" value="DPM1_like"/>
    <property type="match status" value="1"/>
</dbReference>
<gene>
    <name evidence="11" type="ORF">BKE38_07855</name>
</gene>
<evidence type="ECO:0000256" key="3">
    <source>
        <dbReference type="ARBA" id="ARBA00022676"/>
    </source>
</evidence>
<dbReference type="SUPFAM" id="SSF53448">
    <property type="entry name" value="Nucleotide-diphospho-sugar transferases"/>
    <property type="match status" value="1"/>
</dbReference>
<keyword evidence="4" id="KW-0808">Transferase</keyword>
<evidence type="ECO:0000256" key="8">
    <source>
        <dbReference type="SAM" id="Phobius"/>
    </source>
</evidence>
<evidence type="ECO:0000259" key="10">
    <source>
        <dbReference type="Pfam" id="PF04138"/>
    </source>
</evidence>
<dbReference type="GO" id="GO:0004582">
    <property type="term" value="F:dolichyl-phosphate beta-D-mannosyltransferase activity"/>
    <property type="evidence" value="ECO:0007669"/>
    <property type="project" value="InterPro"/>
</dbReference>
<dbReference type="Pfam" id="PF04138">
    <property type="entry name" value="GtrA_DPMS_TM"/>
    <property type="match status" value="1"/>
</dbReference>
<comment type="caution">
    <text evidence="11">The sequence shown here is derived from an EMBL/GenBank/DDBJ whole genome shotgun (WGS) entry which is preliminary data.</text>
</comment>
<keyword evidence="3" id="KW-0328">Glycosyltransferase</keyword>
<evidence type="ECO:0000313" key="11">
    <source>
        <dbReference type="EMBL" id="ONG55890.1"/>
    </source>
</evidence>
<evidence type="ECO:0000256" key="2">
    <source>
        <dbReference type="ARBA" id="ARBA00006739"/>
    </source>
</evidence>
<feature type="domain" description="Glycosyltransferase 2-like" evidence="9">
    <location>
        <begin position="12"/>
        <end position="178"/>
    </location>
</feature>
<evidence type="ECO:0000259" key="9">
    <source>
        <dbReference type="Pfam" id="PF00535"/>
    </source>
</evidence>
<dbReference type="EMBL" id="MLCO01000061">
    <property type="protein sequence ID" value="ONG55890.1"/>
    <property type="molecule type" value="Genomic_DNA"/>
</dbReference>
<keyword evidence="12" id="KW-1185">Reference proteome</keyword>
<evidence type="ECO:0000256" key="5">
    <source>
        <dbReference type="ARBA" id="ARBA00022692"/>
    </source>
</evidence>
<dbReference type="Proteomes" id="UP000188879">
    <property type="component" value="Unassembled WGS sequence"/>
</dbReference>
<evidence type="ECO:0000256" key="6">
    <source>
        <dbReference type="ARBA" id="ARBA00022989"/>
    </source>
</evidence>
<feature type="transmembrane region" description="Helical" evidence="8">
    <location>
        <begin position="246"/>
        <end position="268"/>
    </location>
</feature>
<feature type="transmembrane region" description="Helical" evidence="8">
    <location>
        <begin position="312"/>
        <end position="333"/>
    </location>
</feature>
<comment type="subcellular location">
    <subcellularLocation>
        <location evidence="1">Membrane</location>
        <topology evidence="1">Multi-pass membrane protein</topology>
    </subcellularLocation>
</comment>
<organism evidence="11 12">
    <name type="scientific">Teichococcus deserti</name>
    <dbReference type="NCBI Taxonomy" id="1817963"/>
    <lineage>
        <taxon>Bacteria</taxon>
        <taxon>Pseudomonadati</taxon>
        <taxon>Pseudomonadota</taxon>
        <taxon>Alphaproteobacteria</taxon>
        <taxon>Acetobacterales</taxon>
        <taxon>Roseomonadaceae</taxon>
        <taxon>Roseomonas</taxon>
    </lineage>
</organism>
<dbReference type="Pfam" id="PF00535">
    <property type="entry name" value="Glycos_transf_2"/>
    <property type="match status" value="1"/>
</dbReference>
<evidence type="ECO:0000256" key="7">
    <source>
        <dbReference type="ARBA" id="ARBA00023136"/>
    </source>
</evidence>
<feature type="domain" description="GtrA/DPMS transmembrane" evidence="10">
    <location>
        <begin position="249"/>
        <end position="364"/>
    </location>
</feature>
<dbReference type="InterPro" id="IPR007267">
    <property type="entry name" value="GtrA_DPMS_TM"/>
</dbReference>
<sequence length="367" mass="39220">MSPPAHTPPVLTVVVPCYNEAANVAPMVARLEATLQGIAWEAIFVDDNSPDGTTRVAREIAARDPRIRCIRRVGRRGLSSACVEGMLASSADYVAVIDGDLQHDETLLPRMLQLLQAGGADVAVGSRHVDGGASSEGFSAWRQRISDGGIALAQLFLRVRVADPMSGFFMLRRSLVEDTAPKLTGRGFKILLDILLSAKARLRVAELPYSFRARQAGESKLDATVLLDFLALLLDKASGGLLPLRFLAFAAVGAVGVLVHLAILAVVLKPLGFHAAQWLASFVAMTANFWLNNRLTYSDVRLRGPALWRGLALFYLVCGVGVAANVGVAGLLLRDELASWGAAGAAGALLTVVWNYAVSATLVWRAR</sequence>
<dbReference type="GO" id="GO:0016020">
    <property type="term" value="C:membrane"/>
    <property type="evidence" value="ECO:0007669"/>
    <property type="project" value="UniProtKB-SubCell"/>
</dbReference>
<dbReference type="RefSeq" id="WP_076956801.1">
    <property type="nucleotide sequence ID" value="NZ_MLCO01000061.1"/>
</dbReference>
<evidence type="ECO:0000313" key="12">
    <source>
        <dbReference type="Proteomes" id="UP000188879"/>
    </source>
</evidence>
<keyword evidence="6 8" id="KW-1133">Transmembrane helix</keyword>
<reference evidence="11 12" key="1">
    <citation type="submission" date="2016-10" db="EMBL/GenBank/DDBJ databases">
        <title>Draft Genome sequence of Roseomonas sp. strain M3.</title>
        <authorList>
            <person name="Subhash Y."/>
            <person name="Lee S."/>
        </authorList>
    </citation>
    <scope>NUCLEOTIDE SEQUENCE [LARGE SCALE GENOMIC DNA]</scope>
    <source>
        <strain evidence="11 12">M3</strain>
    </source>
</reference>
<keyword evidence="7 8" id="KW-0472">Membrane</keyword>
<dbReference type="AlphaFoldDB" id="A0A1V2H4N7"/>
<dbReference type="InterPro" id="IPR029044">
    <property type="entry name" value="Nucleotide-diphossugar_trans"/>
</dbReference>
<dbReference type="PANTHER" id="PTHR43398:SF1">
    <property type="entry name" value="DOLICHOL-PHOSPHATE MANNOSYLTRANSFERASE SUBUNIT 1"/>
    <property type="match status" value="1"/>
</dbReference>
<dbReference type="GO" id="GO:0009247">
    <property type="term" value="P:glycolipid biosynthetic process"/>
    <property type="evidence" value="ECO:0007669"/>
    <property type="project" value="TreeGrafter"/>
</dbReference>
<name>A0A1V2H4N7_9PROT</name>
<dbReference type="Gene3D" id="3.90.550.10">
    <property type="entry name" value="Spore Coat Polysaccharide Biosynthesis Protein SpsA, Chain A"/>
    <property type="match status" value="1"/>
</dbReference>